<dbReference type="EMBL" id="ACJD01000006">
    <property type="protein sequence ID" value="EEH13638.1"/>
    <property type="molecule type" value="Genomic_DNA"/>
</dbReference>
<sequence>MMRFAAIIHLYSLLRRHAFAEQGRGWLPALPGCEEDAPGWKPSLYLSGKKMQCKAEIALQTNHINVLMRNIIATPYPQRPPPFPVARQYDRDCEGASRCED</sequence>
<dbReference type="Proteomes" id="UP000003678">
    <property type="component" value="Unassembled WGS sequence"/>
</dbReference>
<protein>
    <submittedName>
        <fullName evidence="1">Uncharacterized protein</fullName>
    </submittedName>
</protein>
<name>C0G9M4_9HYPH</name>
<reference evidence="1 2" key="1">
    <citation type="submission" date="2009-03" db="EMBL/GenBank/DDBJ databases">
        <authorList>
            <person name="Setubal J.C."/>
            <person name="Boyle S."/>
            <person name="Crasta O.R."/>
            <person name="Gillespie J.J."/>
            <person name="Kenyon R.W."/>
            <person name="Lu J."/>
            <person name="Mane S."/>
            <person name="Nagrani S."/>
            <person name="Shallom J.M."/>
            <person name="Shallom S."/>
            <person name="Shukla M."/>
            <person name="Snyder E.E."/>
            <person name="Sobral B.W."/>
            <person name="Wattam A.R."/>
            <person name="Will R."/>
            <person name="Williams K."/>
            <person name="Yoo H."/>
            <person name="Bruce D.H."/>
            <person name="Detter C."/>
            <person name="Munk C."/>
            <person name="Brettin T.S."/>
            <person name="Ficht T."/>
        </authorList>
    </citation>
    <scope>NUCLEOTIDE SEQUENCE [LARGE SCALE GENOMIC DNA]</scope>
    <source>
        <strain evidence="1 2">Cudo</strain>
    </source>
</reference>
<comment type="caution">
    <text evidence="1">The sequence shown here is derived from an EMBL/GenBank/DDBJ whole genome shotgun (WGS) entry which is preliminary data.</text>
</comment>
<organism evidence="1 2">
    <name type="scientific">Brucella ceti str. Cudo</name>
    <dbReference type="NCBI Taxonomy" id="595497"/>
    <lineage>
        <taxon>Bacteria</taxon>
        <taxon>Pseudomonadati</taxon>
        <taxon>Pseudomonadota</taxon>
        <taxon>Alphaproteobacteria</taxon>
        <taxon>Hyphomicrobiales</taxon>
        <taxon>Brucellaceae</taxon>
        <taxon>Brucella/Ochrobactrum group</taxon>
        <taxon>Brucella</taxon>
    </lineage>
</organism>
<evidence type="ECO:0000313" key="2">
    <source>
        <dbReference type="Proteomes" id="UP000003678"/>
    </source>
</evidence>
<gene>
    <name evidence="1" type="ORF">BCETI_6000601</name>
</gene>
<accession>C0G9M4</accession>
<proteinExistence type="predicted"/>
<dbReference type="AlphaFoldDB" id="C0G9M4"/>
<evidence type="ECO:0000313" key="1">
    <source>
        <dbReference type="EMBL" id="EEH13638.1"/>
    </source>
</evidence>